<keyword evidence="4" id="KW-1185">Reference proteome</keyword>
<name>A0A1Y3NVL7_9PSED</name>
<evidence type="ECO:0000313" key="3">
    <source>
        <dbReference type="EMBL" id="OUM71645.1"/>
    </source>
</evidence>
<comment type="caution">
    <text evidence="3">The sequence shown here is derived from an EMBL/GenBank/DDBJ whole genome shotgun (WGS) entry which is preliminary data.</text>
</comment>
<dbReference type="RefSeq" id="WP_087272860.1">
    <property type="nucleotide sequence ID" value="NZ_LOHF01000024.1"/>
</dbReference>
<organism evidence="3 4">
    <name type="scientific">Pseudomonas caspiana</name>
    <dbReference type="NCBI Taxonomy" id="1451454"/>
    <lineage>
        <taxon>Bacteria</taxon>
        <taxon>Pseudomonadati</taxon>
        <taxon>Pseudomonadota</taxon>
        <taxon>Gammaproteobacteria</taxon>
        <taxon>Pseudomonadales</taxon>
        <taxon>Pseudomonadaceae</taxon>
        <taxon>Pseudomonas</taxon>
    </lineage>
</organism>
<protein>
    <recommendedName>
        <fullName evidence="5">Molecular chaperone DnaJ</fullName>
    </recommendedName>
</protein>
<sequence>MVGKNPQLSMAPQPAEAKPNPQQKRFNSLLKKIETHRSTLEGWSTAEQVYTQLWAEEFRPAIEQISAVQLELLRTVDAASSQIKLSKQDRATLTDIVCDLVEALMDESHPDSQELKEIFARHFGEDFDDVQQEELAHFKAHIEHKFDLDLSDGDHITSEHEFVEFLQEKLSSHIDAAESDEPFSEPLKKSAHERRKEEDQAESRRSVREVYRKLASALHPDRETDENERARKTDLMQRVNKAYAEKDLLSLLQLQLEIEQIDTDHISNLPLERIKHYNRVLAEQVKDLEEEIHVQNMIFNGRFALSPYETTKPAQVLRKCNKVINELDAELFDREQEVAFLQESPKNIKVWLRAQRDQLDEMLDSGLLNDLFR</sequence>
<dbReference type="EMBL" id="LOHF01000024">
    <property type="protein sequence ID" value="OUM71645.1"/>
    <property type="molecule type" value="Genomic_DNA"/>
</dbReference>
<keyword evidence="1" id="KW-0143">Chaperone</keyword>
<reference evidence="3 4" key="1">
    <citation type="journal article" date="2017" name="Syst. Appl. Microbiol.">
        <title>Pseudomonas caspiana sp. nov., a citrus pathogen in the Pseudomonas syringae phylogenetic group.</title>
        <authorList>
            <person name="Busquets A."/>
            <person name="Gomila M."/>
            <person name="Beiki F."/>
            <person name="Mulet M."/>
            <person name="Rahimian H."/>
            <person name="Garcia-Valdes E."/>
            <person name="Lalucat J."/>
        </authorList>
    </citation>
    <scope>NUCLEOTIDE SEQUENCE [LARGE SCALE GENOMIC DNA]</scope>
    <source>
        <strain evidence="3 4">FBF102</strain>
    </source>
</reference>
<proteinExistence type="predicted"/>
<evidence type="ECO:0000256" key="1">
    <source>
        <dbReference type="ARBA" id="ARBA00023186"/>
    </source>
</evidence>
<dbReference type="AlphaFoldDB" id="A0A1Y3NVL7"/>
<gene>
    <name evidence="3" type="ORF">AUC60_22030</name>
</gene>
<evidence type="ECO:0000256" key="2">
    <source>
        <dbReference type="SAM" id="MobiDB-lite"/>
    </source>
</evidence>
<feature type="region of interest" description="Disordered" evidence="2">
    <location>
        <begin position="1"/>
        <end position="23"/>
    </location>
</feature>
<dbReference type="InterPro" id="IPR036869">
    <property type="entry name" value="J_dom_sf"/>
</dbReference>
<feature type="region of interest" description="Disordered" evidence="2">
    <location>
        <begin position="176"/>
        <end position="206"/>
    </location>
</feature>
<evidence type="ECO:0008006" key="5">
    <source>
        <dbReference type="Google" id="ProtNLM"/>
    </source>
</evidence>
<dbReference type="Proteomes" id="UP000195440">
    <property type="component" value="Unassembled WGS sequence"/>
</dbReference>
<accession>A0A1Y3NVL7</accession>
<feature type="compositionally biased region" description="Polar residues" evidence="2">
    <location>
        <begin position="1"/>
        <end position="10"/>
    </location>
</feature>
<dbReference type="OrthoDB" id="114754at2"/>
<feature type="compositionally biased region" description="Basic and acidic residues" evidence="2">
    <location>
        <begin position="186"/>
        <end position="206"/>
    </location>
</feature>
<evidence type="ECO:0000313" key="4">
    <source>
        <dbReference type="Proteomes" id="UP000195440"/>
    </source>
</evidence>
<dbReference type="Gene3D" id="1.10.287.110">
    <property type="entry name" value="DnaJ domain"/>
    <property type="match status" value="1"/>
</dbReference>
<dbReference type="SUPFAM" id="SSF46565">
    <property type="entry name" value="Chaperone J-domain"/>
    <property type="match status" value="1"/>
</dbReference>